<protein>
    <recommendedName>
        <fullName evidence="5">Reverse transcriptase domain-containing protein</fullName>
    </recommendedName>
</protein>
<evidence type="ECO:0000313" key="3">
    <source>
        <dbReference type="EMBL" id="WAR06634.1"/>
    </source>
</evidence>
<feature type="coiled-coil region" evidence="1">
    <location>
        <begin position="84"/>
        <end position="127"/>
    </location>
</feature>
<feature type="compositionally biased region" description="Low complexity" evidence="2">
    <location>
        <begin position="168"/>
        <end position="191"/>
    </location>
</feature>
<keyword evidence="1" id="KW-0175">Coiled coil</keyword>
<dbReference type="EMBL" id="CP111016">
    <property type="protein sequence ID" value="WAR06634.1"/>
    <property type="molecule type" value="Genomic_DNA"/>
</dbReference>
<sequence length="494" mass="56121">IRTLERVSLGILFVSVDFGKKTEVGRGMEQRFDSCIMAARKRNAIDYKKMNAVGWTKSLGEDFTGGASESAAGDEEGSESDGEVAVMLDALEQLEREERRLRRQSEKEELRQRLNEKKKTVKELRKGKIICLRRQLRICRMNLIISITTNVELKESGRKKNEEKSKTDSGGSSSSDSSSSSDGFISASKGSVKTGSRKHRNSKKSGIKAKSADKVMHTQKYPHSQLRYEFVTQNIEFKNLTFNLFVAVCDLLKFGFPIGFEGDENKMSKTKESWKYKNYKGAEEFPIQVNDYLRKELECKAIISPFNGNHFSSNLLILPLNSVPKQTIYDRRVILDLSSVTGCAVNDFVLKDCYLGDEISLVFPKVDDFVRLVMMKGKGALMYKKDLSRAYRQIRVEKPTEAFYAYNTLGVLLEKCGLEESQKKSCPPSEEMTFLSVLFNSKDLTITITVERLKDIKLLFKCWIVKDYASRREVQVLLGKLNFIGACGFSVYIR</sequence>
<name>A0ABY7EE05_MYAAR</name>
<organism evidence="3 4">
    <name type="scientific">Mya arenaria</name>
    <name type="common">Soft-shell clam</name>
    <dbReference type="NCBI Taxonomy" id="6604"/>
    <lineage>
        <taxon>Eukaryota</taxon>
        <taxon>Metazoa</taxon>
        <taxon>Spiralia</taxon>
        <taxon>Lophotrochozoa</taxon>
        <taxon>Mollusca</taxon>
        <taxon>Bivalvia</taxon>
        <taxon>Autobranchia</taxon>
        <taxon>Heteroconchia</taxon>
        <taxon>Euheterodonta</taxon>
        <taxon>Imparidentia</taxon>
        <taxon>Neoheterodontei</taxon>
        <taxon>Myida</taxon>
        <taxon>Myoidea</taxon>
        <taxon>Myidae</taxon>
        <taxon>Mya</taxon>
    </lineage>
</organism>
<evidence type="ECO:0000313" key="4">
    <source>
        <dbReference type="Proteomes" id="UP001164746"/>
    </source>
</evidence>
<feature type="region of interest" description="Disordered" evidence="2">
    <location>
        <begin position="154"/>
        <end position="216"/>
    </location>
</feature>
<feature type="compositionally biased region" description="Basic residues" evidence="2">
    <location>
        <begin position="195"/>
        <end position="207"/>
    </location>
</feature>
<gene>
    <name evidence="3" type="ORF">MAR_022003</name>
</gene>
<evidence type="ECO:0008006" key="5">
    <source>
        <dbReference type="Google" id="ProtNLM"/>
    </source>
</evidence>
<keyword evidence="4" id="KW-1185">Reference proteome</keyword>
<evidence type="ECO:0000256" key="2">
    <source>
        <dbReference type="SAM" id="MobiDB-lite"/>
    </source>
</evidence>
<proteinExistence type="predicted"/>
<accession>A0ABY7EE05</accession>
<dbReference type="PANTHER" id="PTHR33050">
    <property type="entry name" value="REVERSE TRANSCRIPTASE DOMAIN-CONTAINING PROTEIN"/>
    <property type="match status" value="1"/>
</dbReference>
<feature type="non-terminal residue" evidence="3">
    <location>
        <position position="494"/>
    </location>
</feature>
<evidence type="ECO:0000256" key="1">
    <source>
        <dbReference type="SAM" id="Coils"/>
    </source>
</evidence>
<dbReference type="InterPro" id="IPR043502">
    <property type="entry name" value="DNA/RNA_pol_sf"/>
</dbReference>
<dbReference type="PANTHER" id="PTHR33050:SF7">
    <property type="entry name" value="RIBONUCLEASE H"/>
    <property type="match status" value="1"/>
</dbReference>
<dbReference type="SUPFAM" id="SSF56672">
    <property type="entry name" value="DNA/RNA polymerases"/>
    <property type="match status" value="1"/>
</dbReference>
<feature type="compositionally biased region" description="Basic and acidic residues" evidence="2">
    <location>
        <begin position="154"/>
        <end position="167"/>
    </location>
</feature>
<dbReference type="InterPro" id="IPR052055">
    <property type="entry name" value="Hepadnavirus_pol/RT"/>
</dbReference>
<dbReference type="Proteomes" id="UP001164746">
    <property type="component" value="Chromosome 5"/>
</dbReference>
<reference evidence="3" key="1">
    <citation type="submission" date="2022-11" db="EMBL/GenBank/DDBJ databases">
        <title>Centuries of genome instability and evolution in soft-shell clam transmissible cancer (bioRxiv).</title>
        <authorList>
            <person name="Hart S.F.M."/>
            <person name="Yonemitsu M.A."/>
            <person name="Giersch R.M."/>
            <person name="Beal B.F."/>
            <person name="Arriagada G."/>
            <person name="Davis B.W."/>
            <person name="Ostrander E.A."/>
            <person name="Goff S.P."/>
            <person name="Metzger M.J."/>
        </authorList>
    </citation>
    <scope>NUCLEOTIDE SEQUENCE</scope>
    <source>
        <strain evidence="3">MELC-2E11</strain>
        <tissue evidence="3">Siphon/mantle</tissue>
    </source>
</reference>